<dbReference type="EMBL" id="SNRY01001841">
    <property type="protein sequence ID" value="KAA6328318.1"/>
    <property type="molecule type" value="Genomic_DNA"/>
</dbReference>
<sequence>MKAIENETIIDYIIKLLDKKEWKEYDAVCCITLPVSDVEPILKCLDIKEFHFKMLSGLEKKLLDAGYELVTSDCITVKIEKLNNPTAIYFSKSDVPPECD</sequence>
<name>A0A5J4R3Y5_9ZZZZ</name>
<comment type="caution">
    <text evidence="1">The sequence shown here is derived from an EMBL/GenBank/DDBJ whole genome shotgun (WGS) entry which is preliminary data.</text>
</comment>
<evidence type="ECO:0000313" key="1">
    <source>
        <dbReference type="EMBL" id="KAA6328318.1"/>
    </source>
</evidence>
<accession>A0A5J4R3Y5</accession>
<proteinExistence type="predicted"/>
<dbReference type="AlphaFoldDB" id="A0A5J4R3Y5"/>
<protein>
    <submittedName>
        <fullName evidence="1">Uncharacterized protein</fullName>
    </submittedName>
</protein>
<organism evidence="1">
    <name type="scientific">termite gut metagenome</name>
    <dbReference type="NCBI Taxonomy" id="433724"/>
    <lineage>
        <taxon>unclassified sequences</taxon>
        <taxon>metagenomes</taxon>
        <taxon>organismal metagenomes</taxon>
    </lineage>
</organism>
<reference evidence="1" key="1">
    <citation type="submission" date="2019-03" db="EMBL/GenBank/DDBJ databases">
        <title>Single cell metagenomics reveals metabolic interactions within the superorganism composed of flagellate Streblomastix strix and complex community of Bacteroidetes bacteria on its surface.</title>
        <authorList>
            <person name="Treitli S.C."/>
            <person name="Kolisko M."/>
            <person name="Husnik F."/>
            <person name="Keeling P."/>
            <person name="Hampl V."/>
        </authorList>
    </citation>
    <scope>NUCLEOTIDE SEQUENCE</scope>
    <source>
        <strain evidence="1">STM</strain>
    </source>
</reference>
<gene>
    <name evidence="1" type="ORF">EZS27_022773</name>
</gene>